<evidence type="ECO:0000256" key="1">
    <source>
        <dbReference type="SAM" id="SignalP"/>
    </source>
</evidence>
<dbReference type="RefSeq" id="WP_074864936.1">
    <property type="nucleotide sequence ID" value="NZ_FOAS01000002.1"/>
</dbReference>
<sequence length="310" mass="32535">MRYWLAAGLTALSLLNAPLTQAGTYTQTKYPIVLVHGVSGFDSVGSLIGYFHTIPWNLERDGARVHVASVAAFNDSEKRGAELAKQIVPWAQAGGGKVNLIGHSQGSPTSRVAASLRPDLVASVTSVNGVNKGSRVADVISGALPAGSWIEGGAAAIANAFGGFINLISGASHQQSALAALKTLTTAGSTSLTSRHPWGVNTSSSCAKSTEVHNVRGNTIRYYSWTGDNSGTNILDLSDPFLNITGLVFWGHDKSDGLVGVCATYLGQVIGDAYHMNHADAVNHLLGLRGWTDPVSLYRQQANRLKGKGL</sequence>
<dbReference type="EMBL" id="FOAS01000002">
    <property type="protein sequence ID" value="SEK45214.1"/>
    <property type="molecule type" value="Genomic_DNA"/>
</dbReference>
<name>A0A1H7H4M0_9GAMM</name>
<feature type="domain" description="AB hydrolase-1" evidence="2">
    <location>
        <begin position="30"/>
        <end position="147"/>
    </location>
</feature>
<reference evidence="3 4" key="1">
    <citation type="submission" date="2016-10" db="EMBL/GenBank/DDBJ databases">
        <authorList>
            <person name="de Groot N.N."/>
        </authorList>
    </citation>
    <scope>NUCLEOTIDE SEQUENCE [LARGE SCALE GENOMIC DNA]</scope>
    <source>
        <strain evidence="3 4">JCM 19513</strain>
    </source>
</reference>
<feature type="chain" id="PRO_5010183768" evidence="1">
    <location>
        <begin position="23"/>
        <end position="310"/>
    </location>
</feature>
<organism evidence="3 4">
    <name type="scientific">Atopomonas hussainii</name>
    <dbReference type="NCBI Taxonomy" id="1429083"/>
    <lineage>
        <taxon>Bacteria</taxon>
        <taxon>Pseudomonadati</taxon>
        <taxon>Pseudomonadota</taxon>
        <taxon>Gammaproteobacteria</taxon>
        <taxon>Pseudomonadales</taxon>
        <taxon>Pseudomonadaceae</taxon>
        <taxon>Atopomonas</taxon>
    </lineage>
</organism>
<feature type="signal peptide" evidence="1">
    <location>
        <begin position="1"/>
        <end position="22"/>
    </location>
</feature>
<protein>
    <submittedName>
        <fullName evidence="3">Triacylglycerol lipase</fullName>
    </submittedName>
</protein>
<dbReference type="InterPro" id="IPR029058">
    <property type="entry name" value="AB_hydrolase_fold"/>
</dbReference>
<dbReference type="Proteomes" id="UP000185766">
    <property type="component" value="Unassembled WGS sequence"/>
</dbReference>
<dbReference type="Pfam" id="PF00561">
    <property type="entry name" value="Abhydrolase_1"/>
    <property type="match status" value="1"/>
</dbReference>
<keyword evidence="4" id="KW-1185">Reference proteome</keyword>
<proteinExistence type="predicted"/>
<evidence type="ECO:0000259" key="2">
    <source>
        <dbReference type="Pfam" id="PF00561"/>
    </source>
</evidence>
<evidence type="ECO:0000313" key="3">
    <source>
        <dbReference type="EMBL" id="SEK45214.1"/>
    </source>
</evidence>
<dbReference type="AlphaFoldDB" id="A0A1H7H4M0"/>
<dbReference type="Gene3D" id="3.40.50.1820">
    <property type="entry name" value="alpha/beta hydrolase"/>
    <property type="match status" value="1"/>
</dbReference>
<gene>
    <name evidence="3" type="ORF">SAMN05216214_102280</name>
</gene>
<dbReference type="InterPro" id="IPR000073">
    <property type="entry name" value="AB_hydrolase_1"/>
</dbReference>
<accession>A0A1H7H4M0</accession>
<dbReference type="STRING" id="1429083.GCA_001885685_01950"/>
<keyword evidence="1" id="KW-0732">Signal</keyword>
<dbReference type="SUPFAM" id="SSF53474">
    <property type="entry name" value="alpha/beta-Hydrolases"/>
    <property type="match status" value="1"/>
</dbReference>
<evidence type="ECO:0000313" key="4">
    <source>
        <dbReference type="Proteomes" id="UP000185766"/>
    </source>
</evidence>